<feature type="domain" description="C2H2-type" evidence="12">
    <location>
        <begin position="607"/>
        <end position="634"/>
    </location>
</feature>
<evidence type="ECO:0000259" key="12">
    <source>
        <dbReference type="PROSITE" id="PS50157"/>
    </source>
</evidence>
<keyword evidence="8" id="KW-0804">Transcription</keyword>
<evidence type="ECO:0000256" key="10">
    <source>
        <dbReference type="PROSITE-ProRule" id="PRU00042"/>
    </source>
</evidence>
<dbReference type="InterPro" id="IPR036236">
    <property type="entry name" value="Znf_C2H2_sf"/>
</dbReference>
<dbReference type="Gene3D" id="3.30.160.60">
    <property type="entry name" value="Classic Zinc Finger"/>
    <property type="match status" value="7"/>
</dbReference>
<feature type="region of interest" description="Disordered" evidence="11">
    <location>
        <begin position="95"/>
        <end position="116"/>
    </location>
</feature>
<comment type="caution">
    <text evidence="13">The sequence shown here is derived from an EMBL/GenBank/DDBJ whole genome shotgun (WGS) entry which is preliminary data.</text>
</comment>
<dbReference type="PROSITE" id="PS00028">
    <property type="entry name" value="ZINC_FINGER_C2H2_1"/>
    <property type="match status" value="8"/>
</dbReference>
<name>A0A2J7R1G3_9NEOP</name>
<evidence type="ECO:0000256" key="1">
    <source>
        <dbReference type="ARBA" id="ARBA00004123"/>
    </source>
</evidence>
<reference evidence="13 14" key="1">
    <citation type="submission" date="2017-12" db="EMBL/GenBank/DDBJ databases">
        <title>Hemimetabolous genomes reveal molecular basis of termite eusociality.</title>
        <authorList>
            <person name="Harrison M.C."/>
            <person name="Jongepier E."/>
            <person name="Robertson H.M."/>
            <person name="Arning N."/>
            <person name="Bitard-Feildel T."/>
            <person name="Chao H."/>
            <person name="Childers C.P."/>
            <person name="Dinh H."/>
            <person name="Doddapaneni H."/>
            <person name="Dugan S."/>
            <person name="Gowin J."/>
            <person name="Greiner C."/>
            <person name="Han Y."/>
            <person name="Hu H."/>
            <person name="Hughes D.S.T."/>
            <person name="Huylmans A.-K."/>
            <person name="Kemena C."/>
            <person name="Kremer L.P.M."/>
            <person name="Lee S.L."/>
            <person name="Lopez-Ezquerra A."/>
            <person name="Mallet L."/>
            <person name="Monroy-Kuhn J.M."/>
            <person name="Moser A."/>
            <person name="Murali S.C."/>
            <person name="Muzny D.M."/>
            <person name="Otani S."/>
            <person name="Piulachs M.-D."/>
            <person name="Poelchau M."/>
            <person name="Qu J."/>
            <person name="Schaub F."/>
            <person name="Wada-Katsumata A."/>
            <person name="Worley K.C."/>
            <person name="Xie Q."/>
            <person name="Ylla G."/>
            <person name="Poulsen M."/>
            <person name="Gibbs R.A."/>
            <person name="Schal C."/>
            <person name="Richards S."/>
            <person name="Belles X."/>
            <person name="Korb J."/>
            <person name="Bornberg-Bauer E."/>
        </authorList>
    </citation>
    <scope>NUCLEOTIDE SEQUENCE [LARGE SCALE GENOMIC DNA]</scope>
    <source>
        <tissue evidence="13">Whole body</tissue>
    </source>
</reference>
<evidence type="ECO:0000256" key="8">
    <source>
        <dbReference type="ARBA" id="ARBA00023163"/>
    </source>
</evidence>
<feature type="domain" description="C2H2-type" evidence="12">
    <location>
        <begin position="634"/>
        <end position="661"/>
    </location>
</feature>
<dbReference type="Pfam" id="PF00096">
    <property type="entry name" value="zf-C2H2"/>
    <property type="match status" value="3"/>
</dbReference>
<gene>
    <name evidence="13" type="ORF">B7P43_G05468</name>
</gene>
<dbReference type="FunFam" id="3.30.160.60:FF:001004">
    <property type="entry name" value="Zinc finger protein 426"/>
    <property type="match status" value="1"/>
</dbReference>
<feature type="domain" description="C2H2-type" evidence="12">
    <location>
        <begin position="662"/>
        <end position="684"/>
    </location>
</feature>
<dbReference type="PANTHER" id="PTHR24399">
    <property type="entry name" value="ZINC FINGER AND BTB DOMAIN-CONTAINING"/>
    <property type="match status" value="1"/>
</dbReference>
<dbReference type="SMART" id="SM00355">
    <property type="entry name" value="ZnF_C2H2"/>
    <property type="match status" value="8"/>
</dbReference>
<evidence type="ECO:0000256" key="7">
    <source>
        <dbReference type="ARBA" id="ARBA00023125"/>
    </source>
</evidence>
<feature type="domain" description="C2H2-type" evidence="12">
    <location>
        <begin position="579"/>
        <end position="606"/>
    </location>
</feature>
<dbReference type="SUPFAM" id="SSF57667">
    <property type="entry name" value="beta-beta-alpha zinc fingers"/>
    <property type="match status" value="4"/>
</dbReference>
<keyword evidence="14" id="KW-1185">Reference proteome</keyword>
<dbReference type="GO" id="GO:0000978">
    <property type="term" value="F:RNA polymerase II cis-regulatory region sequence-specific DNA binding"/>
    <property type="evidence" value="ECO:0007669"/>
    <property type="project" value="TreeGrafter"/>
</dbReference>
<dbReference type="InterPro" id="IPR013087">
    <property type="entry name" value="Znf_C2H2_type"/>
</dbReference>
<proteinExistence type="predicted"/>
<keyword evidence="6" id="KW-0805">Transcription regulation</keyword>
<comment type="subcellular location">
    <subcellularLocation>
        <location evidence="1">Nucleus</location>
    </subcellularLocation>
</comment>
<dbReference type="Proteomes" id="UP000235965">
    <property type="component" value="Unassembled WGS sequence"/>
</dbReference>
<dbReference type="InParanoid" id="A0A2J7R1G3"/>
<dbReference type="GO" id="GO:0008270">
    <property type="term" value="F:zinc ion binding"/>
    <property type="evidence" value="ECO:0007669"/>
    <property type="project" value="UniProtKB-KW"/>
</dbReference>
<keyword evidence="4 10" id="KW-0863">Zinc-finger</keyword>
<dbReference type="GO" id="GO:0005654">
    <property type="term" value="C:nucleoplasm"/>
    <property type="evidence" value="ECO:0007669"/>
    <property type="project" value="TreeGrafter"/>
</dbReference>
<protein>
    <recommendedName>
        <fullName evidence="12">C2H2-type domain-containing protein</fullName>
    </recommendedName>
</protein>
<feature type="domain" description="C2H2-type" evidence="12">
    <location>
        <begin position="551"/>
        <end position="578"/>
    </location>
</feature>
<dbReference type="PROSITE" id="PS50157">
    <property type="entry name" value="ZINC_FINGER_C2H2_2"/>
    <property type="match status" value="8"/>
</dbReference>
<dbReference type="EMBL" id="NEVH01008206">
    <property type="protein sequence ID" value="PNF34675.1"/>
    <property type="molecule type" value="Genomic_DNA"/>
</dbReference>
<evidence type="ECO:0000256" key="9">
    <source>
        <dbReference type="ARBA" id="ARBA00023242"/>
    </source>
</evidence>
<evidence type="ECO:0000256" key="4">
    <source>
        <dbReference type="ARBA" id="ARBA00022771"/>
    </source>
</evidence>
<organism evidence="13 14">
    <name type="scientific">Cryptotermes secundus</name>
    <dbReference type="NCBI Taxonomy" id="105785"/>
    <lineage>
        <taxon>Eukaryota</taxon>
        <taxon>Metazoa</taxon>
        <taxon>Ecdysozoa</taxon>
        <taxon>Arthropoda</taxon>
        <taxon>Hexapoda</taxon>
        <taxon>Insecta</taxon>
        <taxon>Pterygota</taxon>
        <taxon>Neoptera</taxon>
        <taxon>Polyneoptera</taxon>
        <taxon>Dictyoptera</taxon>
        <taxon>Blattodea</taxon>
        <taxon>Blattoidea</taxon>
        <taxon>Termitoidae</taxon>
        <taxon>Kalotermitidae</taxon>
        <taxon>Cryptotermitinae</taxon>
        <taxon>Cryptotermes</taxon>
    </lineage>
</organism>
<feature type="domain" description="C2H2-type" evidence="12">
    <location>
        <begin position="523"/>
        <end position="550"/>
    </location>
</feature>
<keyword evidence="2" id="KW-0479">Metal-binding</keyword>
<evidence type="ECO:0000256" key="5">
    <source>
        <dbReference type="ARBA" id="ARBA00022833"/>
    </source>
</evidence>
<evidence type="ECO:0000256" key="11">
    <source>
        <dbReference type="SAM" id="MobiDB-lite"/>
    </source>
</evidence>
<dbReference type="PANTHER" id="PTHR24399:SF23">
    <property type="entry name" value="C2H2-TYPE DOMAIN-CONTAINING PROTEIN"/>
    <property type="match status" value="1"/>
</dbReference>
<feature type="domain" description="C2H2-type" evidence="12">
    <location>
        <begin position="495"/>
        <end position="522"/>
    </location>
</feature>
<keyword evidence="7" id="KW-0238">DNA-binding</keyword>
<keyword evidence="5" id="KW-0862">Zinc</keyword>
<sequence>MTHSMDVIGMGPLHPELLIKEEKMFVISGVMEETEFFGRTKGQELASVPGGSIKVEPKEEIPEVKDEVKSEITVEDQAVDCQDMFGPCFQKLVKQEEEEETDTTSEDRELPSPSQTVNPFLGNAQECGLYFYNECAGCFKSTVSMRNECSDHAGSCYELCVNNTKESSCDQVQMNIPVEEFEPKVDTFISDFSPSVQSYRDKPLKMDPIVKLPRLELSAFDMKHMDRSEMGTDTGRLQLGNFCINTDTVSDSKIATVSEFPTLQDVIVHASCHNSVNDSGSMANSFSQHKNEHNMQRAINYDQVETLSKGLLLKQQLEHHASGSSSTKIPKHETVSHKSQNSKHNKIETMESTLKPTRRLSSNYKLTKCLCDCSTSPSVEGKTGENSSVTIGNTVKESKRLASVFELKQHLSENSSASVAEDEAEVARQRDSCEAEQKKITVIPKININSIQKKMQHSRAHIADTPYYCNRCKKQYATSRNLQEHYMFHTGAQPFVCNVCAKMFPTLIQLVKHSHTHVRGQTYDCQLCDKKFRFLVSLKRHILFHTGERPFECILCNRKFFTLLHLKNHIHIHTGEKPYVCRLCWKGFSSPSSLRKHRFHHARRQSYLCKFCNIEFGRYKLFMRHVETHKSRKYECSECHKVFSSLMLVKKHARTHSAVQPYACTLCSSSFSRSTSLLMHYQCHRRFEHHGLTNLHTA</sequence>
<evidence type="ECO:0000256" key="6">
    <source>
        <dbReference type="ARBA" id="ARBA00023015"/>
    </source>
</evidence>
<evidence type="ECO:0000256" key="2">
    <source>
        <dbReference type="ARBA" id="ARBA00022723"/>
    </source>
</evidence>
<evidence type="ECO:0000313" key="13">
    <source>
        <dbReference type="EMBL" id="PNF34675.1"/>
    </source>
</evidence>
<dbReference type="GO" id="GO:0001227">
    <property type="term" value="F:DNA-binding transcription repressor activity, RNA polymerase II-specific"/>
    <property type="evidence" value="ECO:0007669"/>
    <property type="project" value="TreeGrafter"/>
</dbReference>
<feature type="domain" description="C2H2-type" evidence="12">
    <location>
        <begin position="467"/>
        <end position="494"/>
    </location>
</feature>
<dbReference type="AlphaFoldDB" id="A0A2J7R1G3"/>
<dbReference type="GO" id="GO:0002682">
    <property type="term" value="P:regulation of immune system process"/>
    <property type="evidence" value="ECO:0007669"/>
    <property type="project" value="TreeGrafter"/>
</dbReference>
<keyword evidence="3" id="KW-0677">Repeat</keyword>
<dbReference type="OrthoDB" id="40579at2759"/>
<evidence type="ECO:0000256" key="3">
    <source>
        <dbReference type="ARBA" id="ARBA00022737"/>
    </source>
</evidence>
<dbReference type="STRING" id="105785.A0A2J7R1G3"/>
<dbReference type="GO" id="GO:0001817">
    <property type="term" value="P:regulation of cytokine production"/>
    <property type="evidence" value="ECO:0007669"/>
    <property type="project" value="TreeGrafter"/>
</dbReference>
<dbReference type="FunFam" id="3.30.160.60:FF:000100">
    <property type="entry name" value="Zinc finger 45-like"/>
    <property type="match status" value="1"/>
</dbReference>
<keyword evidence="9" id="KW-0539">Nucleus</keyword>
<feature type="region of interest" description="Disordered" evidence="11">
    <location>
        <begin position="317"/>
        <end position="349"/>
    </location>
</feature>
<evidence type="ECO:0000313" key="14">
    <source>
        <dbReference type="Proteomes" id="UP000235965"/>
    </source>
</evidence>
<accession>A0A2J7R1G3</accession>